<dbReference type="Proteomes" id="UP000034098">
    <property type="component" value="Unassembled WGS sequence"/>
</dbReference>
<dbReference type="RefSeq" id="WP_045296695.1">
    <property type="nucleotide sequence ID" value="NZ_JYJA01000022.1"/>
</dbReference>
<proteinExistence type="predicted"/>
<dbReference type="PROSITE" id="PS51354">
    <property type="entry name" value="GLUTAREDOXIN_2"/>
    <property type="match status" value="1"/>
</dbReference>
<evidence type="ECO:0000313" key="2">
    <source>
        <dbReference type="EMBL" id="KJL45009.1"/>
    </source>
</evidence>
<dbReference type="PANTHER" id="PTHR34386:SF1">
    <property type="entry name" value="GLUTAREDOXIN-LIKE PROTEIN NRDH"/>
    <property type="match status" value="1"/>
</dbReference>
<gene>
    <name evidence="2" type="primary">nrdH_1</name>
    <name evidence="2" type="ORF">RS82_00519</name>
</gene>
<organism evidence="2 3">
    <name type="scientific">Microbacterium trichothecenolyticum</name>
    <name type="common">Aureobacterium trichothecenolyticum</name>
    <dbReference type="NCBI Taxonomy" id="69370"/>
    <lineage>
        <taxon>Bacteria</taxon>
        <taxon>Bacillati</taxon>
        <taxon>Actinomycetota</taxon>
        <taxon>Actinomycetes</taxon>
        <taxon>Micrococcales</taxon>
        <taxon>Microbacteriaceae</taxon>
        <taxon>Microbacterium</taxon>
    </lineage>
</organism>
<dbReference type="InterPro" id="IPR036249">
    <property type="entry name" value="Thioredoxin-like_sf"/>
</dbReference>
<evidence type="ECO:0000313" key="3">
    <source>
        <dbReference type="Proteomes" id="UP000034098"/>
    </source>
</evidence>
<dbReference type="EMBL" id="JYJA01000022">
    <property type="protein sequence ID" value="KJL45009.1"/>
    <property type="molecule type" value="Genomic_DNA"/>
</dbReference>
<evidence type="ECO:0000259" key="1">
    <source>
        <dbReference type="Pfam" id="PF00462"/>
    </source>
</evidence>
<sequence length="81" mass="9188">MTINAVTVYTTGPSCQRCKLTKDVLTRKGVTFVEVDIRKQPAAREYVVDELGYTEAPVVVVDEHDHWSGFRPDHIDRIARS</sequence>
<comment type="caution">
    <text evidence="2">The sequence shown here is derived from an EMBL/GenBank/DDBJ whole genome shotgun (WGS) entry which is preliminary data.</text>
</comment>
<dbReference type="GO" id="GO:0009055">
    <property type="term" value="F:electron transfer activity"/>
    <property type="evidence" value="ECO:0007669"/>
    <property type="project" value="TreeGrafter"/>
</dbReference>
<dbReference type="OrthoDB" id="8545217at2"/>
<name>A0A0M2HEE4_MICTR</name>
<dbReference type="PANTHER" id="PTHR34386">
    <property type="entry name" value="GLUTAREDOXIN"/>
    <property type="match status" value="1"/>
</dbReference>
<dbReference type="CDD" id="cd02976">
    <property type="entry name" value="NrdH"/>
    <property type="match status" value="1"/>
</dbReference>
<dbReference type="Pfam" id="PF00462">
    <property type="entry name" value="Glutaredoxin"/>
    <property type="match status" value="1"/>
</dbReference>
<dbReference type="AlphaFoldDB" id="A0A0M2HEE4"/>
<dbReference type="InterPro" id="IPR051548">
    <property type="entry name" value="Grx-like_ET"/>
</dbReference>
<protein>
    <submittedName>
        <fullName evidence="2">Glutaredoxin-like protein NrdH</fullName>
    </submittedName>
</protein>
<dbReference type="Gene3D" id="3.40.30.10">
    <property type="entry name" value="Glutaredoxin"/>
    <property type="match status" value="1"/>
</dbReference>
<reference evidence="2 3" key="1">
    <citation type="submission" date="2015-02" db="EMBL/GenBank/DDBJ databases">
        <title>Draft genome sequences of ten Microbacterium spp. with emphasis on heavy metal contaminated environments.</title>
        <authorList>
            <person name="Corretto E."/>
        </authorList>
    </citation>
    <scope>NUCLEOTIDE SEQUENCE [LARGE SCALE GENOMIC DNA]</scope>
    <source>
        <strain evidence="2 3">DSM 8608</strain>
    </source>
</reference>
<feature type="domain" description="Glutaredoxin" evidence="1">
    <location>
        <begin position="6"/>
        <end position="64"/>
    </location>
</feature>
<dbReference type="PATRIC" id="fig|69370.6.peg.543"/>
<dbReference type="GO" id="GO:0045454">
    <property type="term" value="P:cell redox homeostasis"/>
    <property type="evidence" value="ECO:0007669"/>
    <property type="project" value="TreeGrafter"/>
</dbReference>
<keyword evidence="3" id="KW-1185">Reference proteome</keyword>
<dbReference type="InterPro" id="IPR002109">
    <property type="entry name" value="Glutaredoxin"/>
</dbReference>
<accession>A0A0M2HEE4</accession>
<dbReference type="SUPFAM" id="SSF52833">
    <property type="entry name" value="Thioredoxin-like"/>
    <property type="match status" value="1"/>
</dbReference>